<dbReference type="OrthoDB" id="5368664at2"/>
<dbReference type="GeneID" id="78151367"/>
<protein>
    <submittedName>
        <fullName evidence="1">Uncharacterized protein</fullName>
    </submittedName>
</protein>
<organism evidence="1 2">
    <name type="scientific">Helicobacter typhlonius</name>
    <dbReference type="NCBI Taxonomy" id="76936"/>
    <lineage>
        <taxon>Bacteria</taxon>
        <taxon>Pseudomonadati</taxon>
        <taxon>Campylobacterota</taxon>
        <taxon>Epsilonproteobacteria</taxon>
        <taxon>Campylobacterales</taxon>
        <taxon>Helicobacteraceae</taxon>
        <taxon>Helicobacter</taxon>
    </lineage>
</organism>
<evidence type="ECO:0000313" key="1">
    <source>
        <dbReference type="EMBL" id="TLD78683.1"/>
    </source>
</evidence>
<comment type="caution">
    <text evidence="1">The sequence shown here is derived from an EMBL/GenBank/DDBJ whole genome shotgun (WGS) entry which is preliminary data.</text>
</comment>
<keyword evidence="2" id="KW-1185">Reference proteome</keyword>
<dbReference type="EMBL" id="JRPF02000004">
    <property type="protein sequence ID" value="TLD78683.1"/>
    <property type="molecule type" value="Genomic_DNA"/>
</dbReference>
<sequence>MKHIFLHSLFLLTLLNANNLLNDFSKYPAQIYQGKHKISQDYKCANTECRDINGKLVDLKINFAGKYSIIPHSCGTGCRFYSLLDKQSGNDDYMILSRFNTTPDTNNKDSIDILLSQKDSNLLIAQYEYHNGTCKQEKFIFDGKKLKSITKVLESCNEQ</sequence>
<gene>
    <name evidence="1" type="ORF">LS75_005080</name>
</gene>
<name>A0A4U8RZG9_9HELI</name>
<reference evidence="1 2" key="1">
    <citation type="journal article" date="2014" name="Genome Announc.">
        <title>Draft genome sequences of eight enterohepatic helicobacter species isolated from both laboratory and wild rodents.</title>
        <authorList>
            <person name="Sheh A."/>
            <person name="Shen Z."/>
            <person name="Fox J.G."/>
        </authorList>
    </citation>
    <scope>NUCLEOTIDE SEQUENCE [LARGE SCALE GENOMIC DNA]</scope>
    <source>
        <strain evidence="1 2">MIT 98-6810</strain>
    </source>
</reference>
<evidence type="ECO:0000313" key="2">
    <source>
        <dbReference type="Proteomes" id="UP000029925"/>
    </source>
</evidence>
<dbReference type="AlphaFoldDB" id="A0A4U8RZG9"/>
<dbReference type="Proteomes" id="UP000029925">
    <property type="component" value="Unassembled WGS sequence"/>
</dbReference>
<dbReference type="STRING" id="76936.BN2458_PEG1159"/>
<dbReference type="RefSeq" id="WP_034343724.1">
    <property type="nucleotide sequence ID" value="NZ_CAMTKE010000004.1"/>
</dbReference>
<proteinExistence type="predicted"/>
<accession>A0A4U8RZG9</accession>